<dbReference type="AlphaFoldDB" id="A0A645BCB9"/>
<name>A0A645BCB9_9ZZZZ</name>
<proteinExistence type="predicted"/>
<dbReference type="EMBL" id="VSSQ01019151">
    <property type="protein sequence ID" value="MPM62972.1"/>
    <property type="molecule type" value="Genomic_DNA"/>
</dbReference>
<organism evidence="1">
    <name type="scientific">bioreactor metagenome</name>
    <dbReference type="NCBI Taxonomy" id="1076179"/>
    <lineage>
        <taxon>unclassified sequences</taxon>
        <taxon>metagenomes</taxon>
        <taxon>ecological metagenomes</taxon>
    </lineage>
</organism>
<reference evidence="1" key="1">
    <citation type="submission" date="2019-08" db="EMBL/GenBank/DDBJ databases">
        <authorList>
            <person name="Kucharzyk K."/>
            <person name="Murdoch R.W."/>
            <person name="Higgins S."/>
            <person name="Loffler F."/>
        </authorList>
    </citation>
    <scope>NUCLEOTIDE SEQUENCE</scope>
</reference>
<protein>
    <submittedName>
        <fullName evidence="1">Uncharacterized protein</fullName>
    </submittedName>
</protein>
<evidence type="ECO:0000313" key="1">
    <source>
        <dbReference type="EMBL" id="MPM62972.1"/>
    </source>
</evidence>
<comment type="caution">
    <text evidence="1">The sequence shown here is derived from an EMBL/GenBank/DDBJ whole genome shotgun (WGS) entry which is preliminary data.</text>
</comment>
<accession>A0A645BCB9</accession>
<sequence length="62" mass="7046">MSNETESYRNNLKMLCEAFPNKKLLSSTDVAKWAGLDRRTVSKHYFTGRKLISLPELAGKIS</sequence>
<gene>
    <name evidence="1" type="ORF">SDC9_109850</name>
</gene>